<evidence type="ECO:0000313" key="2">
    <source>
        <dbReference type="Proteomes" id="UP000807716"/>
    </source>
</evidence>
<sequence>MSSSDLGSGCPRANDGFVVVVHDDHGSSNSHSHGNSSKTIYPARAPHRCSCSCHPYSLHQERRLSTPCKFALSLDCKQWIEDFEEIARANNWQRQTWMDILPVFLEGLSTKTWFRENRPAWQHHHRQLESDLEQQQQQQQQQQQDDFEAFKQAFLIRFGRDESGQLANTEVREEHQKNLLNLQA</sequence>
<dbReference type="EMBL" id="JAAAJB010000397">
    <property type="protein sequence ID" value="KAG0256705.1"/>
    <property type="molecule type" value="Genomic_DNA"/>
</dbReference>
<keyword evidence="2" id="KW-1185">Reference proteome</keyword>
<protein>
    <submittedName>
        <fullName evidence="1">Uncharacterized protein</fullName>
    </submittedName>
</protein>
<dbReference type="Proteomes" id="UP000807716">
    <property type="component" value="Unassembled WGS sequence"/>
</dbReference>
<organism evidence="1 2">
    <name type="scientific">Actinomortierella ambigua</name>
    <dbReference type="NCBI Taxonomy" id="1343610"/>
    <lineage>
        <taxon>Eukaryota</taxon>
        <taxon>Fungi</taxon>
        <taxon>Fungi incertae sedis</taxon>
        <taxon>Mucoromycota</taxon>
        <taxon>Mortierellomycotina</taxon>
        <taxon>Mortierellomycetes</taxon>
        <taxon>Mortierellales</taxon>
        <taxon>Mortierellaceae</taxon>
        <taxon>Actinomortierella</taxon>
    </lineage>
</organism>
<gene>
    <name evidence="1" type="ORF">DFQ27_005537</name>
</gene>
<name>A0A9P6U2S0_9FUNG</name>
<dbReference type="OrthoDB" id="2441098at2759"/>
<dbReference type="AlphaFoldDB" id="A0A9P6U2S0"/>
<accession>A0A9P6U2S0</accession>
<comment type="caution">
    <text evidence="1">The sequence shown here is derived from an EMBL/GenBank/DDBJ whole genome shotgun (WGS) entry which is preliminary data.</text>
</comment>
<proteinExistence type="predicted"/>
<reference evidence="1" key="1">
    <citation type="journal article" date="2020" name="Fungal Divers.">
        <title>Resolving the Mortierellaceae phylogeny through synthesis of multi-gene phylogenetics and phylogenomics.</title>
        <authorList>
            <person name="Vandepol N."/>
            <person name="Liber J."/>
            <person name="Desiro A."/>
            <person name="Na H."/>
            <person name="Kennedy M."/>
            <person name="Barry K."/>
            <person name="Grigoriev I.V."/>
            <person name="Miller A.N."/>
            <person name="O'Donnell K."/>
            <person name="Stajich J.E."/>
            <person name="Bonito G."/>
        </authorList>
    </citation>
    <scope>NUCLEOTIDE SEQUENCE</scope>
    <source>
        <strain evidence="1">BC1065</strain>
    </source>
</reference>
<evidence type="ECO:0000313" key="1">
    <source>
        <dbReference type="EMBL" id="KAG0256705.1"/>
    </source>
</evidence>